<evidence type="ECO:0000256" key="11">
    <source>
        <dbReference type="ARBA" id="ARBA00048336"/>
    </source>
</evidence>
<keyword evidence="5" id="KW-0479">Metal-binding</keyword>
<comment type="catalytic activity">
    <reaction evidence="11">
        <text>O-phospho-L-threonyl-[protein] + H2O = L-threonyl-[protein] + phosphate</text>
        <dbReference type="Rhea" id="RHEA:47004"/>
        <dbReference type="Rhea" id="RHEA-COMP:11060"/>
        <dbReference type="Rhea" id="RHEA-COMP:11605"/>
        <dbReference type="ChEBI" id="CHEBI:15377"/>
        <dbReference type="ChEBI" id="CHEBI:30013"/>
        <dbReference type="ChEBI" id="CHEBI:43474"/>
        <dbReference type="ChEBI" id="CHEBI:61977"/>
        <dbReference type="EC" id="3.1.3.16"/>
    </reaction>
</comment>
<dbReference type="Gene3D" id="3.60.40.10">
    <property type="entry name" value="PPM-type phosphatase domain"/>
    <property type="match status" value="1"/>
</dbReference>
<dbReference type="PROSITE" id="PS01032">
    <property type="entry name" value="PPM_1"/>
    <property type="match status" value="1"/>
</dbReference>
<dbReference type="InterPro" id="IPR000222">
    <property type="entry name" value="PP2C_BS"/>
</dbReference>
<dbReference type="AlphaFoldDB" id="A0AAD6EL15"/>
<dbReference type="InterPro" id="IPR036457">
    <property type="entry name" value="PPM-type-like_dom_sf"/>
</dbReference>
<comment type="similarity">
    <text evidence="3 12">Belongs to the PP2C family.</text>
</comment>
<keyword evidence="8 12" id="KW-0904">Protein phosphatase</keyword>
<keyword evidence="9" id="KW-0464">Manganese</keyword>
<dbReference type="InterPro" id="IPR015655">
    <property type="entry name" value="PP2C"/>
</dbReference>
<evidence type="ECO:0000256" key="4">
    <source>
        <dbReference type="ARBA" id="ARBA00013081"/>
    </source>
</evidence>
<protein>
    <recommendedName>
        <fullName evidence="4">protein-serine/threonine phosphatase</fullName>
        <ecNumber evidence="4">3.1.3.16</ecNumber>
    </recommendedName>
</protein>
<comment type="catalytic activity">
    <reaction evidence="10">
        <text>O-phospho-L-seryl-[protein] + H2O = L-seryl-[protein] + phosphate</text>
        <dbReference type="Rhea" id="RHEA:20629"/>
        <dbReference type="Rhea" id="RHEA-COMP:9863"/>
        <dbReference type="Rhea" id="RHEA-COMP:11604"/>
        <dbReference type="ChEBI" id="CHEBI:15377"/>
        <dbReference type="ChEBI" id="CHEBI:29999"/>
        <dbReference type="ChEBI" id="CHEBI:43474"/>
        <dbReference type="ChEBI" id="CHEBI:83421"/>
        <dbReference type="EC" id="3.1.3.16"/>
    </reaction>
</comment>
<keyword evidence="15" id="KW-1185">Reference proteome</keyword>
<comment type="cofactor">
    <cofactor evidence="2">
        <name>Mg(2+)</name>
        <dbReference type="ChEBI" id="CHEBI:18420"/>
    </cofactor>
</comment>
<evidence type="ECO:0000256" key="2">
    <source>
        <dbReference type="ARBA" id="ARBA00001946"/>
    </source>
</evidence>
<dbReference type="PROSITE" id="PS51746">
    <property type="entry name" value="PPM_2"/>
    <property type="match status" value="1"/>
</dbReference>
<gene>
    <name evidence="14" type="ORF">LUZ61_017470</name>
</gene>
<evidence type="ECO:0000256" key="12">
    <source>
        <dbReference type="RuleBase" id="RU003465"/>
    </source>
</evidence>
<evidence type="ECO:0000256" key="1">
    <source>
        <dbReference type="ARBA" id="ARBA00001936"/>
    </source>
</evidence>
<dbReference type="PANTHER" id="PTHR13832">
    <property type="entry name" value="PROTEIN PHOSPHATASE 2C"/>
    <property type="match status" value="1"/>
</dbReference>
<feature type="domain" description="PPM-type phosphatase" evidence="13">
    <location>
        <begin position="40"/>
        <end position="242"/>
    </location>
</feature>
<evidence type="ECO:0000256" key="6">
    <source>
        <dbReference type="ARBA" id="ARBA00022801"/>
    </source>
</evidence>
<evidence type="ECO:0000256" key="9">
    <source>
        <dbReference type="ARBA" id="ARBA00023211"/>
    </source>
</evidence>
<dbReference type="EMBL" id="JAMRDG010000002">
    <property type="protein sequence ID" value="KAJ3688306.1"/>
    <property type="molecule type" value="Genomic_DNA"/>
</dbReference>
<dbReference type="EC" id="3.1.3.16" evidence="4"/>
<sequence>MAGRFFSGLFGCFSKGSRSDENQSDQDQREEQLASHLYGQYSMASAQANVKNEDRFQLKSGPLSNLPDGPTGVFVGIYDGHGGDFCSKFIYYNLFNTLKSYTTYHHGLEDPLYVIREAYYSIENNFVAFAKSNWEERHYLATVGSCCLTGVVHGSNLYVANAGDSRAVLARWADGEEQPQVVQLSTDHNANDEDIRHEVEAEHPGVPNLFTNVHGSYRLKGTLQVDFFWFIIIHHITIGIRY</sequence>
<evidence type="ECO:0000256" key="10">
    <source>
        <dbReference type="ARBA" id="ARBA00047761"/>
    </source>
</evidence>
<evidence type="ECO:0000256" key="8">
    <source>
        <dbReference type="ARBA" id="ARBA00022912"/>
    </source>
</evidence>
<dbReference type="Proteomes" id="UP001210211">
    <property type="component" value="Unassembled WGS sequence"/>
</dbReference>
<dbReference type="PANTHER" id="PTHR13832:SF803">
    <property type="entry name" value="PROTEIN PHOSPHATASE 1G"/>
    <property type="match status" value="1"/>
</dbReference>
<name>A0AAD6EL15_9POAL</name>
<evidence type="ECO:0000256" key="5">
    <source>
        <dbReference type="ARBA" id="ARBA00022723"/>
    </source>
</evidence>
<dbReference type="SMART" id="SM00332">
    <property type="entry name" value="PP2Cc"/>
    <property type="match status" value="1"/>
</dbReference>
<keyword evidence="7" id="KW-0460">Magnesium</keyword>
<dbReference type="InterPro" id="IPR001932">
    <property type="entry name" value="PPM-type_phosphatase-like_dom"/>
</dbReference>
<accession>A0AAD6EL15</accession>
<dbReference type="CDD" id="cd00143">
    <property type="entry name" value="PP2Cc"/>
    <property type="match status" value="1"/>
</dbReference>
<keyword evidence="6 12" id="KW-0378">Hydrolase</keyword>
<comment type="cofactor">
    <cofactor evidence="1">
        <name>Mn(2+)</name>
        <dbReference type="ChEBI" id="CHEBI:29035"/>
    </cofactor>
</comment>
<dbReference type="GO" id="GO:0004722">
    <property type="term" value="F:protein serine/threonine phosphatase activity"/>
    <property type="evidence" value="ECO:0007669"/>
    <property type="project" value="UniProtKB-EC"/>
</dbReference>
<comment type="caution">
    <text evidence="14">The sequence shown here is derived from an EMBL/GenBank/DDBJ whole genome shotgun (WGS) entry which is preliminary data.</text>
</comment>
<organism evidence="14 15">
    <name type="scientific">Rhynchospora tenuis</name>
    <dbReference type="NCBI Taxonomy" id="198213"/>
    <lineage>
        <taxon>Eukaryota</taxon>
        <taxon>Viridiplantae</taxon>
        <taxon>Streptophyta</taxon>
        <taxon>Embryophyta</taxon>
        <taxon>Tracheophyta</taxon>
        <taxon>Spermatophyta</taxon>
        <taxon>Magnoliopsida</taxon>
        <taxon>Liliopsida</taxon>
        <taxon>Poales</taxon>
        <taxon>Cyperaceae</taxon>
        <taxon>Cyperoideae</taxon>
        <taxon>Rhynchosporeae</taxon>
        <taxon>Rhynchospora</taxon>
    </lineage>
</organism>
<evidence type="ECO:0000313" key="15">
    <source>
        <dbReference type="Proteomes" id="UP001210211"/>
    </source>
</evidence>
<evidence type="ECO:0000313" key="14">
    <source>
        <dbReference type="EMBL" id="KAJ3688306.1"/>
    </source>
</evidence>
<evidence type="ECO:0000256" key="7">
    <source>
        <dbReference type="ARBA" id="ARBA00022842"/>
    </source>
</evidence>
<reference evidence="14 15" key="1">
    <citation type="journal article" date="2022" name="Cell">
        <title>Repeat-based holocentromeres influence genome architecture and karyotype evolution.</title>
        <authorList>
            <person name="Hofstatter P.G."/>
            <person name="Thangavel G."/>
            <person name="Lux T."/>
            <person name="Neumann P."/>
            <person name="Vondrak T."/>
            <person name="Novak P."/>
            <person name="Zhang M."/>
            <person name="Costa L."/>
            <person name="Castellani M."/>
            <person name="Scott A."/>
            <person name="Toegelov H."/>
            <person name="Fuchs J."/>
            <person name="Mata-Sucre Y."/>
            <person name="Dias Y."/>
            <person name="Vanzela A.L.L."/>
            <person name="Huettel B."/>
            <person name="Almeida C.C.S."/>
            <person name="Simkova H."/>
            <person name="Souza G."/>
            <person name="Pedrosa-Harand A."/>
            <person name="Macas J."/>
            <person name="Mayer K.F.X."/>
            <person name="Houben A."/>
            <person name="Marques A."/>
        </authorList>
    </citation>
    <scope>NUCLEOTIDE SEQUENCE [LARGE SCALE GENOMIC DNA]</scope>
    <source>
        <strain evidence="14">RhyTen1mFocal</strain>
    </source>
</reference>
<evidence type="ECO:0000256" key="3">
    <source>
        <dbReference type="ARBA" id="ARBA00006702"/>
    </source>
</evidence>
<dbReference type="GO" id="GO:0046872">
    <property type="term" value="F:metal ion binding"/>
    <property type="evidence" value="ECO:0007669"/>
    <property type="project" value="UniProtKB-KW"/>
</dbReference>
<dbReference type="SUPFAM" id="SSF81606">
    <property type="entry name" value="PP2C-like"/>
    <property type="match status" value="1"/>
</dbReference>
<evidence type="ECO:0000259" key="13">
    <source>
        <dbReference type="PROSITE" id="PS51746"/>
    </source>
</evidence>
<dbReference type="Pfam" id="PF00481">
    <property type="entry name" value="PP2C"/>
    <property type="match status" value="1"/>
</dbReference>
<proteinExistence type="inferred from homology"/>